<dbReference type="PANTHER" id="PTHR37984:SF13">
    <property type="entry name" value="RIBONUCLEASE H"/>
    <property type="match status" value="1"/>
</dbReference>
<dbReference type="InterPro" id="IPR041577">
    <property type="entry name" value="RT_RNaseH_2"/>
</dbReference>
<sequence>MSHAKHIQTLERVFSRLHDAGLCLKKEKCTFCTSSVQYLGFHTNKDDAEVAFIKSKELLTDDKCLVPFDSTLPLLLACDASQYGVGAVMAHRFLDGAERPNVFASRKLSDTKKYSQVEKDGLTSVFGVGKFHCYLYGHHYSLITDHKPLLSLLGGQRPILSHSSAHIRHINMTYTLSLPLIMLMQMH</sequence>
<evidence type="ECO:0000259" key="1">
    <source>
        <dbReference type="Pfam" id="PF17919"/>
    </source>
</evidence>
<reference evidence="2" key="1">
    <citation type="submission" date="2017-05" db="UniProtKB">
        <authorList>
            <consortium name="EnsemblMetazoa"/>
        </authorList>
    </citation>
    <scope>IDENTIFICATION</scope>
</reference>
<dbReference type="InParanoid" id="A0A1X7VBE1"/>
<dbReference type="Pfam" id="PF17919">
    <property type="entry name" value="RT_RNaseH_2"/>
    <property type="match status" value="1"/>
</dbReference>
<dbReference type="InterPro" id="IPR050951">
    <property type="entry name" value="Retrovirus_Pol_polyprotein"/>
</dbReference>
<evidence type="ECO:0000313" key="2">
    <source>
        <dbReference type="EnsemblMetazoa" id="Aqu2.1.36852_001"/>
    </source>
</evidence>
<dbReference type="AlphaFoldDB" id="A0A1X7VBE1"/>
<dbReference type="EnsemblMetazoa" id="Aqu2.1.36852_001">
    <property type="protein sequence ID" value="Aqu2.1.36852_001"/>
    <property type="gene ID" value="Aqu2.1.36852"/>
</dbReference>
<name>A0A1X7VBE1_AMPQE</name>
<dbReference type="GO" id="GO:0003824">
    <property type="term" value="F:catalytic activity"/>
    <property type="evidence" value="ECO:0007669"/>
    <property type="project" value="UniProtKB-KW"/>
</dbReference>
<dbReference type="eggNOG" id="KOG0017">
    <property type="taxonomic scope" value="Eukaryota"/>
</dbReference>
<dbReference type="Gene3D" id="3.30.70.270">
    <property type="match status" value="1"/>
</dbReference>
<feature type="domain" description="Reverse transcriptase/retrotransposon-derived protein RNase H-like" evidence="1">
    <location>
        <begin position="46"/>
        <end position="140"/>
    </location>
</feature>
<organism evidence="2">
    <name type="scientific">Amphimedon queenslandica</name>
    <name type="common">Sponge</name>
    <dbReference type="NCBI Taxonomy" id="400682"/>
    <lineage>
        <taxon>Eukaryota</taxon>
        <taxon>Metazoa</taxon>
        <taxon>Porifera</taxon>
        <taxon>Demospongiae</taxon>
        <taxon>Heteroscleromorpha</taxon>
        <taxon>Haplosclerida</taxon>
        <taxon>Niphatidae</taxon>
        <taxon>Amphimedon</taxon>
    </lineage>
</organism>
<dbReference type="SUPFAM" id="SSF56672">
    <property type="entry name" value="DNA/RNA polymerases"/>
    <property type="match status" value="1"/>
</dbReference>
<proteinExistence type="predicted"/>
<protein>
    <recommendedName>
        <fullName evidence="1">Reverse transcriptase/retrotransposon-derived protein RNase H-like domain-containing protein</fullName>
    </recommendedName>
</protein>
<dbReference type="PANTHER" id="PTHR37984">
    <property type="entry name" value="PROTEIN CBG26694"/>
    <property type="match status" value="1"/>
</dbReference>
<dbReference type="STRING" id="400682.A0A1X7VBE1"/>
<dbReference type="InterPro" id="IPR043128">
    <property type="entry name" value="Rev_trsase/Diguanyl_cyclase"/>
</dbReference>
<accession>A0A1X7VBE1</accession>
<dbReference type="InterPro" id="IPR043502">
    <property type="entry name" value="DNA/RNA_pol_sf"/>
</dbReference>